<dbReference type="PANTHER" id="PTHR39583:SF2">
    <property type="entry name" value="TYPE II SECRETION SYSTEM PROTEIN J"/>
    <property type="match status" value="1"/>
</dbReference>
<evidence type="ECO:0000313" key="10">
    <source>
        <dbReference type="Proteomes" id="UP000620139"/>
    </source>
</evidence>
<evidence type="ECO:0000256" key="8">
    <source>
        <dbReference type="SAM" id="Phobius"/>
    </source>
</evidence>
<comment type="caution">
    <text evidence="9">The sequence shown here is derived from an EMBL/GenBank/DDBJ whole genome shotgun (WGS) entry which is preliminary data.</text>
</comment>
<keyword evidence="7 8" id="KW-0472">Membrane</keyword>
<keyword evidence="10" id="KW-1185">Reference proteome</keyword>
<dbReference type="InterPro" id="IPR051621">
    <property type="entry name" value="T2SS_protein_J"/>
</dbReference>
<organism evidence="9 10">
    <name type="scientific">Inhella gelatinilytica</name>
    <dbReference type="NCBI Taxonomy" id="2795030"/>
    <lineage>
        <taxon>Bacteria</taxon>
        <taxon>Pseudomonadati</taxon>
        <taxon>Pseudomonadota</taxon>
        <taxon>Betaproteobacteria</taxon>
        <taxon>Burkholderiales</taxon>
        <taxon>Sphaerotilaceae</taxon>
        <taxon>Inhella</taxon>
    </lineage>
</organism>
<evidence type="ECO:0000256" key="2">
    <source>
        <dbReference type="ARBA" id="ARBA00022475"/>
    </source>
</evidence>
<name>A0A931NED8_9BURK</name>
<reference evidence="9" key="1">
    <citation type="submission" date="2020-12" db="EMBL/GenBank/DDBJ databases">
        <title>The genome sequence of Inhella sp. 4Y17.</title>
        <authorList>
            <person name="Liu Y."/>
        </authorList>
    </citation>
    <scope>NUCLEOTIDE SEQUENCE</scope>
    <source>
        <strain evidence="9">4Y10</strain>
    </source>
</reference>
<proteinExistence type="predicted"/>
<protein>
    <submittedName>
        <fullName evidence="9">Prepilin-type N-terminal cleavage/methylation domain-containing protein</fullName>
    </submittedName>
</protein>
<keyword evidence="6 8" id="KW-1133">Transmembrane helix</keyword>
<evidence type="ECO:0000256" key="6">
    <source>
        <dbReference type="ARBA" id="ARBA00022989"/>
    </source>
</evidence>
<dbReference type="GO" id="GO:0015628">
    <property type="term" value="P:protein secretion by the type II secretion system"/>
    <property type="evidence" value="ECO:0007669"/>
    <property type="project" value="TreeGrafter"/>
</dbReference>
<dbReference type="EMBL" id="JAEDAL010000002">
    <property type="protein sequence ID" value="MBH9552411.1"/>
    <property type="molecule type" value="Genomic_DNA"/>
</dbReference>
<dbReference type="Proteomes" id="UP000620139">
    <property type="component" value="Unassembled WGS sequence"/>
</dbReference>
<evidence type="ECO:0000256" key="4">
    <source>
        <dbReference type="ARBA" id="ARBA00022519"/>
    </source>
</evidence>
<dbReference type="NCBIfam" id="TIGR02532">
    <property type="entry name" value="IV_pilin_GFxxxE"/>
    <property type="match status" value="1"/>
</dbReference>
<dbReference type="SUPFAM" id="SSF54523">
    <property type="entry name" value="Pili subunits"/>
    <property type="match status" value="1"/>
</dbReference>
<evidence type="ECO:0000313" key="9">
    <source>
        <dbReference type="EMBL" id="MBH9552411.1"/>
    </source>
</evidence>
<dbReference type="Pfam" id="PF07963">
    <property type="entry name" value="N_methyl"/>
    <property type="match status" value="1"/>
</dbReference>
<keyword evidence="5 8" id="KW-0812">Transmembrane</keyword>
<keyword evidence="2" id="KW-1003">Cell membrane</keyword>
<dbReference type="RefSeq" id="WP_198100024.1">
    <property type="nucleotide sequence ID" value="NZ_JAEDAL010000002.1"/>
</dbReference>
<dbReference type="InterPro" id="IPR045584">
    <property type="entry name" value="Pilin-like"/>
</dbReference>
<sequence length="204" mass="22387">MTRSGLRGFTLVEVLVALLIMALMSALGWRALDAMLRTRDITQARLEAQARLQTVMAQWQLDLENIQEIPALLPALRFDGAALRLFRRTPEGIQIVVWWHGDGKLHRWASAPQTQMKALREVLEDSQQLLTLAPRSLVALEGVAGWQMAFFFNNAWTNAQSTGGGGGAQNPNDLPTGVRMQLDFLPGPNQPGGPVLRQVLVGAG</sequence>
<evidence type="ECO:0000256" key="7">
    <source>
        <dbReference type="ARBA" id="ARBA00023136"/>
    </source>
</evidence>
<gene>
    <name evidence="9" type="ORF">I7X43_06045</name>
</gene>
<dbReference type="InterPro" id="IPR012902">
    <property type="entry name" value="N_methyl_site"/>
</dbReference>
<evidence type="ECO:0000256" key="3">
    <source>
        <dbReference type="ARBA" id="ARBA00022481"/>
    </source>
</evidence>
<dbReference type="PANTHER" id="PTHR39583">
    <property type="entry name" value="TYPE II SECRETION SYSTEM PROTEIN J-RELATED"/>
    <property type="match status" value="1"/>
</dbReference>
<keyword evidence="4" id="KW-0997">Cell inner membrane</keyword>
<dbReference type="AlphaFoldDB" id="A0A931NED8"/>
<dbReference type="GO" id="GO:0005886">
    <property type="term" value="C:plasma membrane"/>
    <property type="evidence" value="ECO:0007669"/>
    <property type="project" value="UniProtKB-SubCell"/>
</dbReference>
<feature type="transmembrane region" description="Helical" evidence="8">
    <location>
        <begin position="6"/>
        <end position="29"/>
    </location>
</feature>
<accession>A0A931NED8</accession>
<comment type="subcellular location">
    <subcellularLocation>
        <location evidence="1">Cell inner membrane</location>
        <topology evidence="1">Single-pass membrane protein</topology>
    </subcellularLocation>
</comment>
<evidence type="ECO:0000256" key="1">
    <source>
        <dbReference type="ARBA" id="ARBA00004377"/>
    </source>
</evidence>
<evidence type="ECO:0000256" key="5">
    <source>
        <dbReference type="ARBA" id="ARBA00022692"/>
    </source>
</evidence>
<dbReference type="PROSITE" id="PS00409">
    <property type="entry name" value="PROKAR_NTER_METHYL"/>
    <property type="match status" value="1"/>
</dbReference>
<keyword evidence="3" id="KW-0488">Methylation</keyword>